<dbReference type="EMBL" id="QGTJ01000001">
    <property type="protein sequence ID" value="PWV65871.1"/>
    <property type="molecule type" value="Genomic_DNA"/>
</dbReference>
<evidence type="ECO:0000256" key="1">
    <source>
        <dbReference type="SAM" id="Phobius"/>
    </source>
</evidence>
<protein>
    <submittedName>
        <fullName evidence="2">Peptidase M50B-like protein</fullName>
    </submittedName>
</protein>
<keyword evidence="1" id="KW-1133">Transmembrane helix</keyword>
<feature type="transmembrane region" description="Helical" evidence="1">
    <location>
        <begin position="180"/>
        <end position="201"/>
    </location>
</feature>
<sequence length="211" mass="22637">MAVGRFLLLLLLALVLARLPLIGLPLDWAETFFHELSHGLVALFTGGQVESLRLHLDGSGLCTFRGGWPFAAAFAGYAGAPLWGLAIFRLAGGGRILAGALAVGVLLVMLFWVRDPITLLIAGVLLTLFALPLRWRPGGWLRSACEVLGLAVMLNALRAPTALFGNGIGDAAELARMSWIPASVWIVLWLAIALGCLWSAWRHARTLPAVR</sequence>
<dbReference type="InterPro" id="IPR049500">
    <property type="entry name" value="Peptidase_M50B-like"/>
</dbReference>
<dbReference type="Proteomes" id="UP000246569">
    <property type="component" value="Unassembled WGS sequence"/>
</dbReference>
<dbReference type="OrthoDB" id="7425566at2"/>
<organism evidence="2 3">
    <name type="scientific">Plasticicumulans acidivorans</name>
    <dbReference type="NCBI Taxonomy" id="886464"/>
    <lineage>
        <taxon>Bacteria</taxon>
        <taxon>Pseudomonadati</taxon>
        <taxon>Pseudomonadota</taxon>
        <taxon>Gammaproteobacteria</taxon>
        <taxon>Candidatus Competibacteraceae</taxon>
        <taxon>Plasticicumulans</taxon>
    </lineage>
</organism>
<reference evidence="2 3" key="1">
    <citation type="submission" date="2018-05" db="EMBL/GenBank/DDBJ databases">
        <title>Genomic Encyclopedia of Type Strains, Phase IV (KMG-IV): sequencing the most valuable type-strain genomes for metagenomic binning, comparative biology and taxonomic classification.</title>
        <authorList>
            <person name="Goeker M."/>
        </authorList>
    </citation>
    <scope>NUCLEOTIDE SEQUENCE [LARGE SCALE GENOMIC DNA]</scope>
    <source>
        <strain evidence="2 3">DSM 23606</strain>
    </source>
</reference>
<dbReference type="RefSeq" id="WP_110016858.1">
    <property type="nucleotide sequence ID" value="NZ_QGTJ01000001.1"/>
</dbReference>
<dbReference type="AlphaFoldDB" id="A0A317MZX0"/>
<dbReference type="Pfam" id="PF13398">
    <property type="entry name" value="Peptidase_M50B"/>
    <property type="match status" value="1"/>
</dbReference>
<accession>A0A317MZX0</accession>
<proteinExistence type="predicted"/>
<feature type="transmembrane region" description="Helical" evidence="1">
    <location>
        <begin position="68"/>
        <end position="88"/>
    </location>
</feature>
<keyword evidence="1" id="KW-0472">Membrane</keyword>
<evidence type="ECO:0000313" key="2">
    <source>
        <dbReference type="EMBL" id="PWV65871.1"/>
    </source>
</evidence>
<feature type="transmembrane region" description="Helical" evidence="1">
    <location>
        <begin position="119"/>
        <end position="135"/>
    </location>
</feature>
<feature type="transmembrane region" description="Helical" evidence="1">
    <location>
        <begin position="95"/>
        <end position="113"/>
    </location>
</feature>
<evidence type="ECO:0000313" key="3">
    <source>
        <dbReference type="Proteomes" id="UP000246569"/>
    </source>
</evidence>
<comment type="caution">
    <text evidence="2">The sequence shown here is derived from an EMBL/GenBank/DDBJ whole genome shotgun (WGS) entry which is preliminary data.</text>
</comment>
<name>A0A317MZX0_9GAMM</name>
<keyword evidence="3" id="KW-1185">Reference proteome</keyword>
<feature type="transmembrane region" description="Helical" evidence="1">
    <location>
        <begin position="147"/>
        <end position="168"/>
    </location>
</feature>
<dbReference type="PANTHER" id="PTHR33979">
    <property type="entry name" value="OS02G0221600 PROTEIN"/>
    <property type="match status" value="1"/>
</dbReference>
<gene>
    <name evidence="2" type="ORF">C7443_101357</name>
</gene>
<dbReference type="PANTHER" id="PTHR33979:SF2">
    <property type="entry name" value="PEPTIDASE M50B-LIKE-DOMAIN-CONTAINING PROTEIN"/>
    <property type="match status" value="1"/>
</dbReference>
<keyword evidence="1" id="KW-0812">Transmembrane</keyword>